<feature type="transmembrane region" description="Helical" evidence="1">
    <location>
        <begin position="60"/>
        <end position="80"/>
    </location>
</feature>
<dbReference type="SUPFAM" id="SSF103473">
    <property type="entry name" value="MFS general substrate transporter"/>
    <property type="match status" value="1"/>
</dbReference>
<feature type="transmembrane region" description="Helical" evidence="1">
    <location>
        <begin position="86"/>
        <end position="108"/>
    </location>
</feature>
<keyword evidence="1" id="KW-1133">Transmembrane helix</keyword>
<evidence type="ECO:0000313" key="3">
    <source>
        <dbReference type="Proteomes" id="UP000621859"/>
    </source>
</evidence>
<sequence>MVYLIIKYLCTAGVVVLVSEFAKRSDRLGALVASLPLVTLLTLFWLYFEHQSAQKISNHAWYTFWYVIPTLPMFLVFPWTMDRWGFWPAIGTSVVLTMASFGLFGLAVRRFGVQLF</sequence>
<dbReference type="RefSeq" id="WP_188688989.1">
    <property type="nucleotide sequence ID" value="NZ_BMLY01000001.1"/>
</dbReference>
<feature type="transmembrane region" description="Helical" evidence="1">
    <location>
        <begin position="28"/>
        <end position="48"/>
    </location>
</feature>
<dbReference type="Proteomes" id="UP000621859">
    <property type="component" value="Unassembled WGS sequence"/>
</dbReference>
<gene>
    <name evidence="2" type="ORF">GCM10010971_07460</name>
</gene>
<dbReference type="NCBIfam" id="NF006751">
    <property type="entry name" value="PRK09272.1-4"/>
    <property type="match status" value="1"/>
</dbReference>
<feature type="transmembrane region" description="Helical" evidence="1">
    <location>
        <begin position="5"/>
        <end position="22"/>
    </location>
</feature>
<protein>
    <recommendedName>
        <fullName evidence="4">DUF3147 family protein</fullName>
    </recommendedName>
</protein>
<comment type="caution">
    <text evidence="2">The sequence shown here is derived from an EMBL/GenBank/DDBJ whole genome shotgun (WGS) entry which is preliminary data.</text>
</comment>
<keyword evidence="1" id="KW-0472">Membrane</keyword>
<dbReference type="EMBL" id="BMLY01000001">
    <property type="protein sequence ID" value="GGP24927.1"/>
    <property type="molecule type" value="Genomic_DNA"/>
</dbReference>
<reference evidence="3" key="1">
    <citation type="journal article" date="2019" name="Int. J. Syst. Evol. Microbiol.">
        <title>The Global Catalogue of Microorganisms (GCM) 10K type strain sequencing project: providing services to taxonomists for standard genome sequencing and annotation.</title>
        <authorList>
            <consortium name="The Broad Institute Genomics Platform"/>
            <consortium name="The Broad Institute Genome Sequencing Center for Infectious Disease"/>
            <person name="Wu L."/>
            <person name="Ma J."/>
        </authorList>
    </citation>
    <scope>NUCLEOTIDE SEQUENCE [LARGE SCALE GENOMIC DNA]</scope>
    <source>
        <strain evidence="3">CGMCC 1.8860</strain>
    </source>
</reference>
<keyword evidence="3" id="KW-1185">Reference proteome</keyword>
<evidence type="ECO:0000313" key="2">
    <source>
        <dbReference type="EMBL" id="GGP24927.1"/>
    </source>
</evidence>
<keyword evidence="1" id="KW-0812">Transmembrane</keyword>
<dbReference type="InterPro" id="IPR036259">
    <property type="entry name" value="MFS_trans_sf"/>
</dbReference>
<evidence type="ECO:0008006" key="4">
    <source>
        <dbReference type="Google" id="ProtNLM"/>
    </source>
</evidence>
<accession>A0ABQ2PH37</accession>
<evidence type="ECO:0000256" key="1">
    <source>
        <dbReference type="SAM" id="Phobius"/>
    </source>
</evidence>
<proteinExistence type="predicted"/>
<name>A0ABQ2PH37_9NEIS</name>
<organism evidence="2 3">
    <name type="scientific">Silvimonas amylolytica</name>
    <dbReference type="NCBI Taxonomy" id="449663"/>
    <lineage>
        <taxon>Bacteria</taxon>
        <taxon>Pseudomonadati</taxon>
        <taxon>Pseudomonadota</taxon>
        <taxon>Betaproteobacteria</taxon>
        <taxon>Neisseriales</taxon>
        <taxon>Chitinibacteraceae</taxon>
        <taxon>Silvimonas</taxon>
    </lineage>
</organism>